<evidence type="ECO:0000313" key="2">
    <source>
        <dbReference type="Proteomes" id="UP000823486"/>
    </source>
</evidence>
<keyword evidence="2" id="KW-1185">Reference proteome</keyword>
<accession>A0ABS2QNE9</accession>
<dbReference type="EMBL" id="JAFBFI010000032">
    <property type="protein sequence ID" value="MBM7694693.1"/>
    <property type="molecule type" value="Genomic_DNA"/>
</dbReference>
<gene>
    <name evidence="1" type="ORF">JOC77_004170</name>
</gene>
<comment type="caution">
    <text evidence="1">The sequence shown here is derived from an EMBL/GenBank/DDBJ whole genome shotgun (WGS) entry which is preliminary data.</text>
</comment>
<proteinExistence type="predicted"/>
<sequence>MSLDHLRTMLNSLKHHCEISLNFNDNNYKPFLFVCYKNNLFEVINAQTLVVDTFETIESTLTAIDNEIEHKFKKTSN</sequence>
<evidence type="ECO:0000313" key="1">
    <source>
        <dbReference type="EMBL" id="MBM7694693.1"/>
    </source>
</evidence>
<name>A0ABS2QNE9_9BACI</name>
<organism evidence="1 2">
    <name type="scientific">Peribacillus deserti</name>
    <dbReference type="NCBI Taxonomy" id="673318"/>
    <lineage>
        <taxon>Bacteria</taxon>
        <taxon>Bacillati</taxon>
        <taxon>Bacillota</taxon>
        <taxon>Bacilli</taxon>
        <taxon>Bacillales</taxon>
        <taxon>Bacillaceae</taxon>
        <taxon>Peribacillus</taxon>
    </lineage>
</organism>
<dbReference type="Proteomes" id="UP000823486">
    <property type="component" value="Unassembled WGS sequence"/>
</dbReference>
<protein>
    <submittedName>
        <fullName evidence="1">Primosomal protein N</fullName>
    </submittedName>
</protein>
<reference evidence="1 2" key="1">
    <citation type="submission" date="2021-01" db="EMBL/GenBank/DDBJ databases">
        <title>Genomic Encyclopedia of Type Strains, Phase IV (KMG-IV): sequencing the most valuable type-strain genomes for metagenomic binning, comparative biology and taxonomic classification.</title>
        <authorList>
            <person name="Goeker M."/>
        </authorList>
    </citation>
    <scope>NUCLEOTIDE SEQUENCE [LARGE SCALE GENOMIC DNA]</scope>
    <source>
        <strain evidence="1 2">DSM 105482</strain>
    </source>
</reference>